<comment type="caution">
    <text evidence="10">The sequence shown here is derived from an EMBL/GenBank/DDBJ whole genome shotgun (WGS) entry which is preliminary data.</text>
</comment>
<dbReference type="EMBL" id="JABCAG010000058">
    <property type="protein sequence ID" value="NMP59525.1"/>
    <property type="molecule type" value="Genomic_DNA"/>
</dbReference>
<dbReference type="Pfam" id="PF07690">
    <property type="entry name" value="MFS_1"/>
    <property type="match status" value="1"/>
</dbReference>
<comment type="subcellular location">
    <subcellularLocation>
        <location evidence="1">Cell membrane</location>
        <topology evidence="1">Multi-pass membrane protein</topology>
    </subcellularLocation>
</comment>
<evidence type="ECO:0000256" key="3">
    <source>
        <dbReference type="ARBA" id="ARBA00022475"/>
    </source>
</evidence>
<evidence type="ECO:0000313" key="11">
    <source>
        <dbReference type="Proteomes" id="UP000189299"/>
    </source>
</evidence>
<dbReference type="InterPro" id="IPR020846">
    <property type="entry name" value="MFS_dom"/>
</dbReference>
<feature type="transmembrane region" description="Helical" evidence="7">
    <location>
        <begin position="308"/>
        <end position="330"/>
    </location>
</feature>
<feature type="domain" description="Major facilitator superfamily (MFS) profile" evidence="8">
    <location>
        <begin position="8"/>
        <end position="399"/>
    </location>
</feature>
<dbReference type="InterPro" id="IPR036259">
    <property type="entry name" value="MFS_trans_sf"/>
</dbReference>
<feature type="transmembrane region" description="Helical" evidence="7">
    <location>
        <begin position="12"/>
        <end position="35"/>
    </location>
</feature>
<evidence type="ECO:0000313" key="12">
    <source>
        <dbReference type="Proteomes" id="UP000557857"/>
    </source>
</evidence>
<feature type="transmembrane region" description="Helical" evidence="7">
    <location>
        <begin position="342"/>
        <end position="365"/>
    </location>
</feature>
<name>A0A1V2UIW9_ENTMU</name>
<dbReference type="CDD" id="cd06173">
    <property type="entry name" value="MFS_MefA_like"/>
    <property type="match status" value="1"/>
</dbReference>
<dbReference type="PANTHER" id="PTHR23513:SF6">
    <property type="entry name" value="MAJOR FACILITATOR SUPERFAMILY ASSOCIATED DOMAIN-CONTAINING PROTEIN"/>
    <property type="match status" value="1"/>
</dbReference>
<accession>A0A1V2UIW9</accession>
<dbReference type="GO" id="GO:0022857">
    <property type="term" value="F:transmembrane transporter activity"/>
    <property type="evidence" value="ECO:0007669"/>
    <property type="project" value="InterPro"/>
</dbReference>
<evidence type="ECO:0000256" key="5">
    <source>
        <dbReference type="ARBA" id="ARBA00022989"/>
    </source>
</evidence>
<dbReference type="Proteomes" id="UP000557857">
    <property type="component" value="Unassembled WGS sequence"/>
</dbReference>
<dbReference type="PANTHER" id="PTHR23513">
    <property type="entry name" value="INTEGRAL MEMBRANE EFFLUX PROTEIN-RELATED"/>
    <property type="match status" value="1"/>
</dbReference>
<feature type="transmembrane region" description="Helical" evidence="7">
    <location>
        <begin position="218"/>
        <end position="239"/>
    </location>
</feature>
<dbReference type="InterPro" id="IPR011701">
    <property type="entry name" value="MFS"/>
</dbReference>
<dbReference type="Proteomes" id="UP000189299">
    <property type="component" value="Unassembled WGS sequence"/>
</dbReference>
<evidence type="ECO:0000256" key="6">
    <source>
        <dbReference type="ARBA" id="ARBA00023136"/>
    </source>
</evidence>
<evidence type="ECO:0000313" key="10">
    <source>
        <dbReference type="EMBL" id="ONN43325.1"/>
    </source>
</evidence>
<evidence type="ECO:0000259" key="8">
    <source>
        <dbReference type="PROSITE" id="PS50850"/>
    </source>
</evidence>
<dbReference type="SUPFAM" id="SSF103473">
    <property type="entry name" value="MFS general substrate transporter"/>
    <property type="match status" value="1"/>
</dbReference>
<evidence type="ECO:0000256" key="1">
    <source>
        <dbReference type="ARBA" id="ARBA00004651"/>
    </source>
</evidence>
<evidence type="ECO:0000313" key="9">
    <source>
        <dbReference type="EMBL" id="NMP59525.1"/>
    </source>
</evidence>
<keyword evidence="5 7" id="KW-1133">Transmembrane helix</keyword>
<proteinExistence type="predicted"/>
<protein>
    <submittedName>
        <fullName evidence="10">MFS transporter</fullName>
    </submittedName>
</protein>
<dbReference type="Gene3D" id="1.20.1250.20">
    <property type="entry name" value="MFS general substrate transporter like domains"/>
    <property type="match status" value="1"/>
</dbReference>
<keyword evidence="3" id="KW-1003">Cell membrane</keyword>
<gene>
    <name evidence="10" type="ORF">BTN92_07735</name>
    <name evidence="9" type="ORF">HI921_13830</name>
</gene>
<dbReference type="GO" id="GO:0005886">
    <property type="term" value="C:plasma membrane"/>
    <property type="evidence" value="ECO:0007669"/>
    <property type="project" value="UniProtKB-SubCell"/>
</dbReference>
<dbReference type="EMBL" id="MSTR01000006">
    <property type="protein sequence ID" value="ONN43325.1"/>
    <property type="molecule type" value="Genomic_DNA"/>
</dbReference>
<reference evidence="9 12" key="2">
    <citation type="submission" date="2020-04" db="EMBL/GenBank/DDBJ databases">
        <authorList>
            <person name="Abaymova A."/>
            <person name="Teymurazov M."/>
            <person name="Tazyna O."/>
            <person name="Chatushin Y."/>
            <person name="Svetoch E."/>
            <person name="Pereligyn V."/>
            <person name="Pohylenko V."/>
            <person name="Platonov M."/>
            <person name="Kartsev N."/>
            <person name="Skryabin Y."/>
            <person name="Sizova A."/>
            <person name="Solomentsev V."/>
            <person name="Kislichkina A."/>
            <person name="Bogun A."/>
        </authorList>
    </citation>
    <scope>NUCLEOTIDE SEQUENCE [LARGE SCALE GENOMIC DNA]</scope>
    <source>
        <strain evidence="9">SCPM-O-B-8398</strain>
        <strain evidence="12">SCPM-O-B-8398 (E28)</strain>
    </source>
</reference>
<reference evidence="10 11" key="1">
    <citation type="submission" date="2016-12" db="EMBL/GenBank/DDBJ databases">
        <authorList>
            <person name="Song W.-J."/>
            <person name="Kurnit D.M."/>
        </authorList>
    </citation>
    <scope>NUCLEOTIDE SEQUENCE [LARGE SCALE GENOMIC DNA]</scope>
    <source>
        <strain evidence="10 11">CGB1038-1_S1</strain>
    </source>
</reference>
<organism evidence="10 11">
    <name type="scientific">Enterococcus mundtii</name>
    <dbReference type="NCBI Taxonomy" id="53346"/>
    <lineage>
        <taxon>Bacteria</taxon>
        <taxon>Bacillati</taxon>
        <taxon>Bacillota</taxon>
        <taxon>Bacilli</taxon>
        <taxon>Lactobacillales</taxon>
        <taxon>Enterococcaceae</taxon>
        <taxon>Enterococcus</taxon>
    </lineage>
</organism>
<feature type="transmembrane region" description="Helical" evidence="7">
    <location>
        <begin position="251"/>
        <end position="272"/>
    </location>
</feature>
<feature type="transmembrane region" description="Helical" evidence="7">
    <location>
        <begin position="41"/>
        <end position="62"/>
    </location>
</feature>
<evidence type="ECO:0000256" key="4">
    <source>
        <dbReference type="ARBA" id="ARBA00022692"/>
    </source>
</evidence>
<keyword evidence="2" id="KW-0813">Transport</keyword>
<evidence type="ECO:0000256" key="7">
    <source>
        <dbReference type="SAM" id="Phobius"/>
    </source>
</evidence>
<feature type="transmembrane region" description="Helical" evidence="7">
    <location>
        <begin position="377"/>
        <end position="395"/>
    </location>
</feature>
<feature type="transmembrane region" description="Helical" evidence="7">
    <location>
        <begin position="170"/>
        <end position="189"/>
    </location>
</feature>
<dbReference type="AlphaFoldDB" id="A0A1V2UIW9"/>
<sequence length="410" mass="44504">MQKYWKKNINLFLMGQFLSGITSMVVQYAIIWYLTQETGSATILSFATLLGMLPMVLLSPFVGPLIDRWDKKKLLIYTDIIVAIFALILSIVGTVMSTFPLWLVFVSLFIRSVAQTFQMPTIQSILPTMVPEEELTRINGRLGMVQSANYIVAPGLGAFLFAAVPMNALILLDVLGAILGVGLLILVVIPKMDIQGETVHLLADTKFGVKKLYEKRGLWHIMLNGAVFMLLFMPAASLYPLMTMGYFNGTVGQAGLIEVIYAVGMLVGGAVIGFSGHFKNRMQLVIISYIVLGVSVTASGLLPATSQGFIYFVLLNAIAGLATPYYNTLVMAMIQQSFEPSILGRVLGVFNSLMSLPGPIGLIFAGPLADALGVEKLFVIAGVGTLLCAIALYLVPSARNYDLELQSKHS</sequence>
<keyword evidence="6 7" id="KW-0472">Membrane</keyword>
<evidence type="ECO:0000256" key="2">
    <source>
        <dbReference type="ARBA" id="ARBA00022448"/>
    </source>
</evidence>
<dbReference type="PROSITE" id="PS50850">
    <property type="entry name" value="MFS"/>
    <property type="match status" value="1"/>
</dbReference>
<feature type="transmembrane region" description="Helical" evidence="7">
    <location>
        <begin position="284"/>
        <end position="302"/>
    </location>
</feature>
<keyword evidence="4 7" id="KW-0812">Transmembrane</keyword>
<dbReference type="STRING" id="53346.A5802_000155"/>
<dbReference type="OrthoDB" id="9775268at2"/>